<dbReference type="Proteomes" id="UP000318093">
    <property type="component" value="Unassembled WGS sequence"/>
</dbReference>
<evidence type="ECO:0008006" key="6">
    <source>
        <dbReference type="Google" id="ProtNLM"/>
    </source>
</evidence>
<feature type="region of interest" description="Disordered" evidence="2">
    <location>
        <begin position="184"/>
        <end position="224"/>
    </location>
</feature>
<evidence type="ECO:0000256" key="1">
    <source>
        <dbReference type="SAM" id="Coils"/>
    </source>
</evidence>
<dbReference type="PANTHER" id="PTHR40278">
    <property type="entry name" value="DNA UTILIZATION PROTEIN HOFN"/>
    <property type="match status" value="1"/>
</dbReference>
<dbReference type="Pfam" id="PF05137">
    <property type="entry name" value="PilN"/>
    <property type="match status" value="1"/>
</dbReference>
<feature type="coiled-coil region" evidence="1">
    <location>
        <begin position="63"/>
        <end position="90"/>
    </location>
</feature>
<organism evidence="4 5">
    <name type="scientific">Candidatus Segetimicrobium genomatis</name>
    <dbReference type="NCBI Taxonomy" id="2569760"/>
    <lineage>
        <taxon>Bacteria</taxon>
        <taxon>Bacillati</taxon>
        <taxon>Candidatus Sysuimicrobiota</taxon>
        <taxon>Candidatus Sysuimicrobiia</taxon>
        <taxon>Candidatus Sysuimicrobiales</taxon>
        <taxon>Candidatus Segetimicrobiaceae</taxon>
        <taxon>Candidatus Segetimicrobium</taxon>
    </lineage>
</organism>
<keyword evidence="3" id="KW-0472">Membrane</keyword>
<keyword evidence="3" id="KW-1133">Transmembrane helix</keyword>
<evidence type="ECO:0000313" key="5">
    <source>
        <dbReference type="Proteomes" id="UP000318093"/>
    </source>
</evidence>
<protein>
    <recommendedName>
        <fullName evidence="6">PilN domain-containing protein</fullName>
    </recommendedName>
</protein>
<dbReference type="InterPro" id="IPR052534">
    <property type="entry name" value="Extracell_DNA_Util/SecSys_Comp"/>
</dbReference>
<dbReference type="AlphaFoldDB" id="A0A537J339"/>
<evidence type="ECO:0000256" key="3">
    <source>
        <dbReference type="SAM" id="Phobius"/>
    </source>
</evidence>
<comment type="caution">
    <text evidence="4">The sequence shown here is derived from an EMBL/GenBank/DDBJ whole genome shotgun (WGS) entry which is preliminary data.</text>
</comment>
<evidence type="ECO:0000313" key="4">
    <source>
        <dbReference type="EMBL" id="TMI77895.1"/>
    </source>
</evidence>
<reference evidence="4 5" key="1">
    <citation type="journal article" date="2019" name="Nat. Microbiol.">
        <title>Mediterranean grassland soil C-N compound turnover is dependent on rainfall and depth, and is mediated by genomically divergent microorganisms.</title>
        <authorList>
            <person name="Diamond S."/>
            <person name="Andeer P.F."/>
            <person name="Li Z."/>
            <person name="Crits-Christoph A."/>
            <person name="Burstein D."/>
            <person name="Anantharaman K."/>
            <person name="Lane K.R."/>
            <person name="Thomas B.C."/>
            <person name="Pan C."/>
            <person name="Northen T.R."/>
            <person name="Banfield J.F."/>
        </authorList>
    </citation>
    <scope>NUCLEOTIDE SEQUENCE [LARGE SCALE GENOMIC DNA]</scope>
    <source>
        <strain evidence="4">NP_6</strain>
    </source>
</reference>
<dbReference type="EMBL" id="VBAN01000470">
    <property type="protein sequence ID" value="TMI77895.1"/>
    <property type="molecule type" value="Genomic_DNA"/>
</dbReference>
<sequence length="224" mass="24071">MITINLLAPGRRRPVGPAPGTMLAFLATAAVVGLLIMVTIFLGTKAGSLHRQLNDVNKKMEALRPIAQEVDRLEQTLRRLQDRQTVLQALLSRQLPATDSLRALRTVIPQDVWLIDLATSGARGVVFDGYTFTFKSVARFMVALKDSDRFRNIDLTSTQKEKIGERDVVKFQVTGELVPMSAGGSTSLPGLAVTSPGGASGIPSAPPGGTQPTRLVVQKTGEVQ</sequence>
<feature type="transmembrane region" description="Helical" evidence="3">
    <location>
        <begin position="20"/>
        <end position="42"/>
    </location>
</feature>
<dbReference type="InterPro" id="IPR007813">
    <property type="entry name" value="PilN"/>
</dbReference>
<keyword evidence="1" id="KW-0175">Coiled coil</keyword>
<name>A0A537J339_9BACT</name>
<evidence type="ECO:0000256" key="2">
    <source>
        <dbReference type="SAM" id="MobiDB-lite"/>
    </source>
</evidence>
<keyword evidence="3" id="KW-0812">Transmembrane</keyword>
<accession>A0A537J339</accession>
<proteinExistence type="predicted"/>
<gene>
    <name evidence="4" type="ORF">E6H03_13060</name>
</gene>
<dbReference type="PANTHER" id="PTHR40278:SF1">
    <property type="entry name" value="DNA UTILIZATION PROTEIN HOFN"/>
    <property type="match status" value="1"/>
</dbReference>